<protein>
    <submittedName>
        <fullName evidence="1">Uncharacterized protein</fullName>
    </submittedName>
</protein>
<evidence type="ECO:0000313" key="2">
    <source>
        <dbReference type="Proteomes" id="UP000737113"/>
    </source>
</evidence>
<accession>A0A972JLH9</accession>
<reference evidence="1" key="1">
    <citation type="submission" date="2020-04" db="EMBL/GenBank/DDBJ databases">
        <title>Description of Shewanella salipaludis sp. nov., isolated from a salt marsh.</title>
        <authorList>
            <person name="Park S."/>
            <person name="Yoon J.-H."/>
        </authorList>
    </citation>
    <scope>NUCLEOTIDE SEQUENCE</scope>
    <source>
        <strain evidence="1">SHSM-M6</strain>
    </source>
</reference>
<gene>
    <name evidence="1" type="ORF">HC757_09815</name>
</gene>
<organism evidence="1 2">
    <name type="scientific">Shewanella salipaludis</name>
    <dbReference type="NCBI Taxonomy" id="2723052"/>
    <lineage>
        <taxon>Bacteria</taxon>
        <taxon>Pseudomonadati</taxon>
        <taxon>Pseudomonadota</taxon>
        <taxon>Gammaproteobacteria</taxon>
        <taxon>Alteromonadales</taxon>
        <taxon>Shewanellaceae</taxon>
        <taxon>Shewanella</taxon>
    </lineage>
</organism>
<sequence>MSIGISELFSGLQFAEKVALYVNKFLKRPEPDSPASRFLALFNAHGVKPSQIPEFFGYGLSIADCHCADSLTKVLTTGQLEQAAKLFGVNKDWLYCASEQVYEPHNFYKNPQGFEEYFKGLNIDRTTPVRATLYMPARNKWLKCFYPEHSGLLVIYVPMGEINQRTIYRVELVSYECAFYWHTRGYLAANLAHMLRKYAVVYGTFVSPKLLEPVAQGQRIPVYEYESHHPFSLKAAGRFSIEELISCPDKYLHGVDPEQDSYGHRAALDLWLSMADRMRIWNKEQHSSNVANFEDALRRVISL</sequence>
<evidence type="ECO:0000313" key="1">
    <source>
        <dbReference type="EMBL" id="NMH65467.1"/>
    </source>
</evidence>
<dbReference type="Proteomes" id="UP000737113">
    <property type="component" value="Unassembled WGS sequence"/>
</dbReference>
<comment type="caution">
    <text evidence="1">The sequence shown here is derived from an EMBL/GenBank/DDBJ whole genome shotgun (WGS) entry which is preliminary data.</text>
</comment>
<dbReference type="RefSeq" id="WP_169564173.1">
    <property type="nucleotide sequence ID" value="NZ_JAAXYH010000006.1"/>
</dbReference>
<dbReference type="AlphaFoldDB" id="A0A972JLH9"/>
<keyword evidence="2" id="KW-1185">Reference proteome</keyword>
<dbReference type="EMBL" id="JAAXYH010000006">
    <property type="protein sequence ID" value="NMH65467.1"/>
    <property type="molecule type" value="Genomic_DNA"/>
</dbReference>
<name>A0A972JLH9_9GAMM</name>
<proteinExistence type="predicted"/>